<dbReference type="PANTHER" id="PTHR42870">
    <property type="entry name" value="ACETYL-COA C-ACETYLTRANSFERASE"/>
    <property type="match status" value="1"/>
</dbReference>
<dbReference type="EMBL" id="CP014226">
    <property type="protein sequence ID" value="AMD02426.1"/>
    <property type="molecule type" value="Genomic_DNA"/>
</dbReference>
<gene>
    <name evidence="3" type="primary">pcaF_2</name>
    <name evidence="3" type="ORF">LOKO_03382</name>
</gene>
<keyword evidence="3" id="KW-0808">Transferase</keyword>
<keyword evidence="3" id="KW-0012">Acyltransferase</keyword>
<dbReference type="EC" id="2.3.1.174" evidence="3"/>
<dbReference type="CDD" id="cd00829">
    <property type="entry name" value="SCP-x_thiolase"/>
    <property type="match status" value="1"/>
</dbReference>
<dbReference type="Gene3D" id="3.40.47.10">
    <property type="match status" value="1"/>
</dbReference>
<dbReference type="KEGG" id="hco:LOKO_03382"/>
<name>A0A125R0P2_9GAMM</name>
<dbReference type="PANTHER" id="PTHR42870:SF1">
    <property type="entry name" value="NON-SPECIFIC LIPID-TRANSFER PROTEIN-LIKE 2"/>
    <property type="match status" value="1"/>
</dbReference>
<accession>A0A125R0P2</accession>
<feature type="domain" description="Thiolase C-terminal" evidence="2">
    <location>
        <begin position="250"/>
        <end position="385"/>
    </location>
</feature>
<evidence type="ECO:0000259" key="2">
    <source>
        <dbReference type="Pfam" id="PF22691"/>
    </source>
</evidence>
<keyword evidence="4" id="KW-1185">Reference proteome</keyword>
<dbReference type="OrthoDB" id="7053663at2"/>
<dbReference type="GO" id="GO:0033812">
    <property type="term" value="F:3-oxoadipyl-CoA thiolase activity"/>
    <property type="evidence" value="ECO:0007669"/>
    <property type="project" value="UniProtKB-EC"/>
</dbReference>
<reference evidence="3 4" key="2">
    <citation type="submission" date="2016-02" db="EMBL/GenBank/DDBJ databases">
        <authorList>
            <person name="Wen L."/>
            <person name="He K."/>
            <person name="Yang H."/>
        </authorList>
    </citation>
    <scope>NUCLEOTIDE SEQUENCE [LARGE SCALE GENOMIC DNA]</scope>
    <source>
        <strain evidence="3 4">AGD 8-3</strain>
    </source>
</reference>
<evidence type="ECO:0000313" key="4">
    <source>
        <dbReference type="Proteomes" id="UP000063387"/>
    </source>
</evidence>
<dbReference type="InterPro" id="IPR020616">
    <property type="entry name" value="Thiolase_N"/>
</dbReference>
<dbReference type="STRING" id="507626.LOKO_03382"/>
<dbReference type="RefSeq" id="WP_066451816.1">
    <property type="nucleotide sequence ID" value="NZ_CP014226.1"/>
</dbReference>
<evidence type="ECO:0000313" key="3">
    <source>
        <dbReference type="EMBL" id="AMD02426.1"/>
    </source>
</evidence>
<feature type="domain" description="Thiolase N-terminal" evidence="1">
    <location>
        <begin position="11"/>
        <end position="223"/>
    </location>
</feature>
<dbReference type="AlphaFoldDB" id="A0A125R0P2"/>
<dbReference type="NCBIfam" id="NF005704">
    <property type="entry name" value="PRK07516.1"/>
    <property type="match status" value="1"/>
</dbReference>
<dbReference type="PIRSF" id="PIRSF000429">
    <property type="entry name" value="Ac-CoA_Ac_transf"/>
    <property type="match status" value="1"/>
</dbReference>
<proteinExistence type="predicted"/>
<organism evidence="3 4">
    <name type="scientific">Halomonas chromatireducens</name>
    <dbReference type="NCBI Taxonomy" id="507626"/>
    <lineage>
        <taxon>Bacteria</taxon>
        <taxon>Pseudomonadati</taxon>
        <taxon>Pseudomonadota</taxon>
        <taxon>Gammaproteobacteria</taxon>
        <taxon>Oceanospirillales</taxon>
        <taxon>Halomonadaceae</taxon>
        <taxon>Halomonas</taxon>
    </lineage>
</organism>
<protein>
    <submittedName>
        <fullName evidence="3">Beta-ketoadipyl-CoA thiolase</fullName>
        <ecNumber evidence="3">2.3.1.174</ecNumber>
    </submittedName>
</protein>
<evidence type="ECO:0000259" key="1">
    <source>
        <dbReference type="Pfam" id="PF00108"/>
    </source>
</evidence>
<reference evidence="3 4" key="1">
    <citation type="journal article" date="2016" name="Genome Announc.">
        <title>Draft Genome Sequence of 'Halomonas chromatireducens' Strain AGD 8-3, a Haloalkaliphilic Chromate- and Selenite-Reducing Gammaproteobacterium.</title>
        <authorList>
            <person name="Sharko F.S."/>
            <person name="Shapovalova A.A."/>
            <person name="Tsygankova S.V."/>
            <person name="Komova A.V."/>
            <person name="Boulygina E.S."/>
            <person name="Teslyuk A.B."/>
            <person name="Gotovtsev P.M."/>
            <person name="Namsaraev Z.B."/>
            <person name="Khijniak T.V."/>
            <person name="Nedoluzhko A.V."/>
            <person name="Vasilov R.G."/>
        </authorList>
    </citation>
    <scope>NUCLEOTIDE SEQUENCE [LARGE SCALE GENOMIC DNA]</scope>
    <source>
        <strain evidence="3 4">AGD 8-3</strain>
    </source>
</reference>
<dbReference type="Pfam" id="PF22691">
    <property type="entry name" value="Thiolase_C_1"/>
    <property type="match status" value="1"/>
</dbReference>
<dbReference type="PATRIC" id="fig|507626.3.peg.3384"/>
<dbReference type="SUPFAM" id="SSF53901">
    <property type="entry name" value="Thiolase-like"/>
    <property type="match status" value="1"/>
</dbReference>
<dbReference type="InterPro" id="IPR002155">
    <property type="entry name" value="Thiolase"/>
</dbReference>
<dbReference type="Proteomes" id="UP000063387">
    <property type="component" value="Chromosome"/>
</dbReference>
<sequence>MKTRIIGVSHSRFGKLDDSLEALIADSARDALADAGVDARDIDAIYVGQFNSGMCPQEFPASLALQTDPELRFKPATRCENACASGSAALYQGINLIEGGLAKRVLVIGAEKMTDASPTAIAEGLLGASYRPESQGVEAGFAGIFAQVARAYFERYGDHTDSLARIAAKNHANGVHNPLAQLRKDLGVDFCRDVSDKNPVVAAPLKRTDCSPVSDGAAAIVLSHPDAAPTSQRQVRFRARAQVTDFMPLARRDLTHLEGAGRAWKQVLESAGLTLDELSLAEVHDCFTIAELMIYEAMGLTPLGQGARAINEGWVMPDGKLPVNPSGGLKSKGHPVGATGVSMHVLAARQLLGEATGVQIPDARLAAVFNMGGMGVASYASVLERTIG</sequence>
<dbReference type="InterPro" id="IPR016039">
    <property type="entry name" value="Thiolase-like"/>
</dbReference>
<dbReference type="InterPro" id="IPR055140">
    <property type="entry name" value="Thiolase_C_2"/>
</dbReference>
<dbReference type="Pfam" id="PF00108">
    <property type="entry name" value="Thiolase_N"/>
    <property type="match status" value="1"/>
</dbReference>